<dbReference type="AlphaFoldDB" id="A0A1J1J301"/>
<reference evidence="1 2" key="1">
    <citation type="submission" date="2015-04" db="EMBL/GenBank/DDBJ databases">
        <authorList>
            <person name="Syromyatnikov M.Y."/>
            <person name="Popov V.N."/>
        </authorList>
    </citation>
    <scope>NUCLEOTIDE SEQUENCE [LARGE SCALE GENOMIC DNA]</scope>
</reference>
<protein>
    <submittedName>
        <fullName evidence="1">CLUMA_CG018872, isoform A</fullName>
    </submittedName>
</protein>
<gene>
    <name evidence="1" type="ORF">CLUMA_CG018872</name>
</gene>
<organism evidence="1 2">
    <name type="scientific">Clunio marinus</name>
    <dbReference type="NCBI Taxonomy" id="568069"/>
    <lineage>
        <taxon>Eukaryota</taxon>
        <taxon>Metazoa</taxon>
        <taxon>Ecdysozoa</taxon>
        <taxon>Arthropoda</taxon>
        <taxon>Hexapoda</taxon>
        <taxon>Insecta</taxon>
        <taxon>Pterygota</taxon>
        <taxon>Neoptera</taxon>
        <taxon>Endopterygota</taxon>
        <taxon>Diptera</taxon>
        <taxon>Nematocera</taxon>
        <taxon>Chironomoidea</taxon>
        <taxon>Chironomidae</taxon>
        <taxon>Clunio</taxon>
    </lineage>
</organism>
<evidence type="ECO:0000313" key="1">
    <source>
        <dbReference type="EMBL" id="CRL05846.1"/>
    </source>
</evidence>
<name>A0A1J1J301_9DIPT</name>
<evidence type="ECO:0000313" key="2">
    <source>
        <dbReference type="Proteomes" id="UP000183832"/>
    </source>
</evidence>
<accession>A0A1J1J301</accession>
<dbReference type="Proteomes" id="UP000183832">
    <property type="component" value="Unassembled WGS sequence"/>
</dbReference>
<proteinExistence type="predicted"/>
<keyword evidence="2" id="KW-1185">Reference proteome</keyword>
<sequence length="61" mass="7064">MMIPKFCHILSITDKAIENKQLKCCGFLHVSFVIKLHGFNIEAWLLDKLITSANWNAKFNE</sequence>
<dbReference type="EMBL" id="CVRI01000065">
    <property type="protein sequence ID" value="CRL05846.1"/>
    <property type="molecule type" value="Genomic_DNA"/>
</dbReference>